<dbReference type="STRING" id="1385369.N825_25610"/>
<dbReference type="InterPro" id="IPR003439">
    <property type="entry name" value="ABC_transporter-like_ATP-bd"/>
</dbReference>
<dbReference type="AlphaFoldDB" id="W9GVP9"/>
<comment type="caution">
    <text evidence="10">The sequence shown here is derived from an EMBL/GenBank/DDBJ whole genome shotgun (WGS) entry which is preliminary data.</text>
</comment>
<evidence type="ECO:0000256" key="3">
    <source>
        <dbReference type="ARBA" id="ARBA00022448"/>
    </source>
</evidence>
<dbReference type="InterPro" id="IPR017871">
    <property type="entry name" value="ABC_transporter-like_CS"/>
</dbReference>
<dbReference type="InterPro" id="IPR014343">
    <property type="entry name" value="Ectoine_EhuA"/>
</dbReference>
<evidence type="ECO:0000256" key="4">
    <source>
        <dbReference type="ARBA" id="ARBA00022475"/>
    </source>
</evidence>
<dbReference type="PANTHER" id="PTHR43166:SF9">
    <property type="entry name" value="GLUTAMATE_ASPARTATE IMPORT ATP-BINDING PROTEIN GLTL"/>
    <property type="match status" value="1"/>
</dbReference>
<evidence type="ECO:0000256" key="5">
    <source>
        <dbReference type="ARBA" id="ARBA00022741"/>
    </source>
</evidence>
<evidence type="ECO:0000313" key="10">
    <source>
        <dbReference type="EMBL" id="EWY36701.1"/>
    </source>
</evidence>
<dbReference type="Pfam" id="PF00005">
    <property type="entry name" value="ABC_tran"/>
    <property type="match status" value="1"/>
</dbReference>
<keyword evidence="5" id="KW-0547">Nucleotide-binding</keyword>
<keyword evidence="8" id="KW-0472">Membrane</keyword>
<dbReference type="NCBIfam" id="TIGR03005">
    <property type="entry name" value="ectoine_ehuA"/>
    <property type="match status" value="1"/>
</dbReference>
<dbReference type="RefSeq" id="WP_037460130.1">
    <property type="nucleotide sequence ID" value="NZ_AVFL01000037.1"/>
</dbReference>
<feature type="domain" description="ABC transporter" evidence="9">
    <location>
        <begin position="24"/>
        <end position="274"/>
    </location>
</feature>
<dbReference type="GO" id="GO:0015424">
    <property type="term" value="F:ABC-type amino acid transporter activity"/>
    <property type="evidence" value="ECO:0007669"/>
    <property type="project" value="InterPro"/>
</dbReference>
<evidence type="ECO:0000256" key="7">
    <source>
        <dbReference type="ARBA" id="ARBA00022970"/>
    </source>
</evidence>
<comment type="subcellular location">
    <subcellularLocation>
        <location evidence="1">Cell membrane</location>
        <topology evidence="1">Peripheral membrane protein</topology>
    </subcellularLocation>
</comment>
<protein>
    <submittedName>
        <fullName evidence="10">Arginine ABC transporter ATP-binding protein</fullName>
    </submittedName>
</protein>
<dbReference type="PATRIC" id="fig|1385369.3.peg.6248"/>
<proteinExistence type="inferred from homology"/>
<gene>
    <name evidence="10" type="ORF">N825_25610</name>
</gene>
<dbReference type="InterPro" id="IPR030679">
    <property type="entry name" value="ABC_ATPase_HisP-typ"/>
</dbReference>
<dbReference type="Gene3D" id="3.40.50.300">
    <property type="entry name" value="P-loop containing nucleotide triphosphate hydrolases"/>
    <property type="match status" value="1"/>
</dbReference>
<dbReference type="InterPro" id="IPR003593">
    <property type="entry name" value="AAA+_ATPase"/>
</dbReference>
<name>W9GVP9_9PROT</name>
<dbReference type="PROSITE" id="PS00211">
    <property type="entry name" value="ABC_TRANSPORTER_1"/>
    <property type="match status" value="1"/>
</dbReference>
<organism evidence="10 11">
    <name type="scientific">Skermanella stibiiresistens SB22</name>
    <dbReference type="NCBI Taxonomy" id="1385369"/>
    <lineage>
        <taxon>Bacteria</taxon>
        <taxon>Pseudomonadati</taxon>
        <taxon>Pseudomonadota</taxon>
        <taxon>Alphaproteobacteria</taxon>
        <taxon>Rhodospirillales</taxon>
        <taxon>Azospirillaceae</taxon>
        <taxon>Skermanella</taxon>
    </lineage>
</organism>
<dbReference type="GO" id="GO:0005886">
    <property type="term" value="C:plasma membrane"/>
    <property type="evidence" value="ECO:0007669"/>
    <property type="project" value="UniProtKB-SubCell"/>
</dbReference>
<dbReference type="EMBL" id="AVFL01000037">
    <property type="protein sequence ID" value="EWY36701.1"/>
    <property type="molecule type" value="Genomic_DNA"/>
</dbReference>
<dbReference type="InterPro" id="IPR050086">
    <property type="entry name" value="MetN_ABC_transporter-like"/>
</dbReference>
<evidence type="ECO:0000256" key="1">
    <source>
        <dbReference type="ARBA" id="ARBA00004202"/>
    </source>
</evidence>
<evidence type="ECO:0000256" key="8">
    <source>
        <dbReference type="ARBA" id="ARBA00023136"/>
    </source>
</evidence>
<evidence type="ECO:0000313" key="11">
    <source>
        <dbReference type="Proteomes" id="UP000019486"/>
    </source>
</evidence>
<dbReference type="GO" id="GO:0016887">
    <property type="term" value="F:ATP hydrolysis activity"/>
    <property type="evidence" value="ECO:0007669"/>
    <property type="project" value="InterPro"/>
</dbReference>
<dbReference type="PIRSF" id="PIRSF039085">
    <property type="entry name" value="ABC_ATPase_HisP"/>
    <property type="match status" value="1"/>
</dbReference>
<keyword evidence="4" id="KW-1003">Cell membrane</keyword>
<evidence type="ECO:0000259" key="9">
    <source>
        <dbReference type="PROSITE" id="PS50893"/>
    </source>
</evidence>
<keyword evidence="11" id="KW-1185">Reference proteome</keyword>
<dbReference type="PANTHER" id="PTHR43166">
    <property type="entry name" value="AMINO ACID IMPORT ATP-BINDING PROTEIN"/>
    <property type="match status" value="1"/>
</dbReference>
<keyword evidence="6 10" id="KW-0067">ATP-binding</keyword>
<accession>W9GVP9</accession>
<keyword evidence="7" id="KW-0029">Amino-acid transport</keyword>
<dbReference type="SUPFAM" id="SSF52540">
    <property type="entry name" value="P-loop containing nucleoside triphosphate hydrolases"/>
    <property type="match status" value="1"/>
</dbReference>
<evidence type="ECO:0000256" key="6">
    <source>
        <dbReference type="ARBA" id="ARBA00022840"/>
    </source>
</evidence>
<dbReference type="InterPro" id="IPR027417">
    <property type="entry name" value="P-loop_NTPase"/>
</dbReference>
<keyword evidence="3" id="KW-0813">Transport</keyword>
<dbReference type="GO" id="GO:0005524">
    <property type="term" value="F:ATP binding"/>
    <property type="evidence" value="ECO:0007669"/>
    <property type="project" value="UniProtKB-KW"/>
</dbReference>
<dbReference type="SMART" id="SM00382">
    <property type="entry name" value="AAA"/>
    <property type="match status" value="1"/>
</dbReference>
<comment type="similarity">
    <text evidence="2">Belongs to the ABC transporter superfamily.</text>
</comment>
<evidence type="ECO:0000256" key="2">
    <source>
        <dbReference type="ARBA" id="ARBA00005417"/>
    </source>
</evidence>
<dbReference type="Proteomes" id="UP000019486">
    <property type="component" value="Unassembled WGS sequence"/>
</dbReference>
<dbReference type="CDD" id="cd03262">
    <property type="entry name" value="ABC_HisP_GlnQ"/>
    <property type="match status" value="1"/>
</dbReference>
<reference evidence="10 11" key="1">
    <citation type="submission" date="2013-08" db="EMBL/GenBank/DDBJ databases">
        <title>The genome sequence of Skermanella stibiiresistens.</title>
        <authorList>
            <person name="Zhu W."/>
            <person name="Wang G."/>
        </authorList>
    </citation>
    <scope>NUCLEOTIDE SEQUENCE [LARGE SCALE GENOMIC DNA]</scope>
    <source>
        <strain evidence="10 11">SB22</strain>
    </source>
</reference>
<sequence>MTTTSALRDPAAGTPALDAARPMIRFKGISKAFGSLTVLDNLDLDIAPAEKVALIGPSGSGKSTLLRVLMTLERPDTGSIEIDGAPLWHMPGKGGAKNGGLVPADAGHLREMRKNVGMVFQQFNLFPHMTVLRNVTEAPVHVLGIGKDEAEARARDLLELVGLRDKLGHYPAQLSGGQQQRVAIARALAMRPRVMLFDEVTSALDPETVGEVLNVIRKLAEEHNLTMLMVTHQMGFAREFADRVCFFYQGRICEQGPPDQLFNHPREERTQAFLRAVLES</sequence>
<dbReference type="PROSITE" id="PS50893">
    <property type="entry name" value="ABC_TRANSPORTER_2"/>
    <property type="match status" value="1"/>
</dbReference>